<dbReference type="STRING" id="57664.SAMN05661003_10450"/>
<dbReference type="InterPro" id="IPR023801">
    <property type="entry name" value="His_deacetylse_dom"/>
</dbReference>
<dbReference type="Proteomes" id="UP000243205">
    <property type="component" value="Unassembled WGS sequence"/>
</dbReference>
<comment type="similarity">
    <text evidence="2">Belongs to the histone deacetylase family.</text>
</comment>
<dbReference type="OrthoDB" id="9808367at2"/>
<dbReference type="GO" id="GO:0004407">
    <property type="term" value="F:histone deacetylase activity"/>
    <property type="evidence" value="ECO:0007669"/>
    <property type="project" value="InterPro"/>
</dbReference>
<comment type="pathway">
    <text evidence="1">Ketone degradation; acetoin degradation.</text>
</comment>
<dbReference type="InterPro" id="IPR003085">
    <property type="entry name" value="AcuC"/>
</dbReference>
<dbReference type="GO" id="GO:0045150">
    <property type="term" value="P:acetoin catabolic process"/>
    <property type="evidence" value="ECO:0007669"/>
    <property type="project" value="UniProtKB-UniPathway"/>
</dbReference>
<dbReference type="EMBL" id="FNAQ01000004">
    <property type="protein sequence ID" value="SDE14286.1"/>
    <property type="molecule type" value="Genomic_DNA"/>
</dbReference>
<dbReference type="InterPro" id="IPR037138">
    <property type="entry name" value="His_deacetylse_dom_sf"/>
</dbReference>
<evidence type="ECO:0000256" key="2">
    <source>
        <dbReference type="ARBA" id="ARBA00005947"/>
    </source>
</evidence>
<dbReference type="InterPro" id="IPR000286">
    <property type="entry name" value="HDACs"/>
</dbReference>
<evidence type="ECO:0000313" key="7">
    <source>
        <dbReference type="EMBL" id="SDE14286.1"/>
    </source>
</evidence>
<dbReference type="PRINTS" id="PR01270">
    <property type="entry name" value="HDASUPER"/>
</dbReference>
<dbReference type="Gene3D" id="3.40.800.20">
    <property type="entry name" value="Histone deacetylase domain"/>
    <property type="match status" value="1"/>
</dbReference>
<evidence type="ECO:0000256" key="3">
    <source>
        <dbReference type="ARBA" id="ARBA00020218"/>
    </source>
</evidence>
<feature type="domain" description="Histone deacetylase" evidence="6">
    <location>
        <begin position="22"/>
        <end position="313"/>
    </location>
</feature>
<reference evidence="8" key="1">
    <citation type="submission" date="2016-10" db="EMBL/GenBank/DDBJ databases">
        <authorList>
            <person name="Varghese N."/>
            <person name="Submissions S."/>
        </authorList>
    </citation>
    <scope>NUCLEOTIDE SEQUENCE [LARGE SCALE GENOMIC DNA]</scope>
    <source>
        <strain evidence="8">DSM 8987</strain>
    </source>
</reference>
<protein>
    <recommendedName>
        <fullName evidence="3">Acetoin utilization protein AcuC</fullName>
    </recommendedName>
</protein>
<dbReference type="UniPathway" id="UPA00040"/>
<dbReference type="CDD" id="cd09994">
    <property type="entry name" value="HDAC_AcuC_like"/>
    <property type="match status" value="1"/>
</dbReference>
<evidence type="ECO:0000256" key="5">
    <source>
        <dbReference type="ARBA" id="ARBA00022801"/>
    </source>
</evidence>
<evidence type="ECO:0000256" key="4">
    <source>
        <dbReference type="ARBA" id="ARBA00022627"/>
    </source>
</evidence>
<accession>A0A1G7AK86</accession>
<keyword evidence="4" id="KW-0006">Acetoin catabolism</keyword>
<evidence type="ECO:0000313" key="8">
    <source>
        <dbReference type="Proteomes" id="UP000243205"/>
    </source>
</evidence>
<name>A0A1G7AK86_9BACT</name>
<dbReference type="InterPro" id="IPR023696">
    <property type="entry name" value="Ureohydrolase_dom_sf"/>
</dbReference>
<evidence type="ECO:0000259" key="6">
    <source>
        <dbReference type="Pfam" id="PF00850"/>
    </source>
</evidence>
<keyword evidence="5" id="KW-0378">Hydrolase</keyword>
<gene>
    <name evidence="7" type="ORF">SAMN05661003_10450</name>
</gene>
<dbReference type="AlphaFoldDB" id="A0A1G7AK86"/>
<dbReference type="Pfam" id="PF00850">
    <property type="entry name" value="Hist_deacetyl"/>
    <property type="match status" value="1"/>
</dbReference>
<organism evidence="7 8">
    <name type="scientific">Desulfuromonas thiophila</name>
    <dbReference type="NCBI Taxonomy" id="57664"/>
    <lineage>
        <taxon>Bacteria</taxon>
        <taxon>Pseudomonadati</taxon>
        <taxon>Thermodesulfobacteriota</taxon>
        <taxon>Desulfuromonadia</taxon>
        <taxon>Desulfuromonadales</taxon>
        <taxon>Desulfuromonadaceae</taxon>
        <taxon>Desulfuromonas</taxon>
    </lineage>
</organism>
<proteinExistence type="inferred from homology"/>
<dbReference type="SUPFAM" id="SSF52768">
    <property type="entry name" value="Arginase/deacetylase"/>
    <property type="match status" value="1"/>
</dbReference>
<dbReference type="PRINTS" id="PR01271">
    <property type="entry name" value="HISDACETLASE"/>
</dbReference>
<sequence>MSAPRALVYAPQFSAYSYGEAHPFKVERYRLTYELMGHCGLLDFPGTIQVAPPYASRRQLEAFHRPDYLDTLERFSQTDGPQANFRYGLGDVENPVFHGLYDWARLMCGGTIEALRQVTEGGCRAAFSMAGGWHHSHSARASGFCYLNDVVVALQPLLAAGKRVVYVDLDGHHGDAVQEAFYQSAQVLTISIHENGKDFYPYSGFVEEVGEGAGYGYSINVPLAAHSDDLIFEQAFKKVVLPLIAAYRPDLLITQMGADFLRTDPLTRLECTTAMMEYAARAFLATGLPWVAVGGGGYDRLNVARAWTLLWAAMTGAPVADALPLAFVPLARQFTPGALALRDAPHLATPDDYCRAQQALDTCLRFLERRIFPLHRL</sequence>
<evidence type="ECO:0000256" key="1">
    <source>
        <dbReference type="ARBA" id="ARBA00005101"/>
    </source>
</evidence>
<dbReference type="PANTHER" id="PTHR10625">
    <property type="entry name" value="HISTONE DEACETYLASE HDAC1-RELATED"/>
    <property type="match status" value="1"/>
</dbReference>
<dbReference type="PANTHER" id="PTHR10625:SF10">
    <property type="entry name" value="HISTONE DEACETYLASE HDAC1"/>
    <property type="match status" value="1"/>
</dbReference>
<keyword evidence="8" id="KW-1185">Reference proteome</keyword>
<dbReference type="InterPro" id="IPR003084">
    <property type="entry name" value="HDAC_I/II"/>
</dbReference>
<dbReference type="GO" id="GO:0016787">
    <property type="term" value="F:hydrolase activity"/>
    <property type="evidence" value="ECO:0007669"/>
    <property type="project" value="UniProtKB-KW"/>
</dbReference>
<dbReference type="RefSeq" id="WP_092077076.1">
    <property type="nucleotide sequence ID" value="NZ_FNAQ01000004.1"/>
</dbReference>
<dbReference type="GO" id="GO:0040029">
    <property type="term" value="P:epigenetic regulation of gene expression"/>
    <property type="evidence" value="ECO:0007669"/>
    <property type="project" value="TreeGrafter"/>
</dbReference>